<organism evidence="3 4">
    <name type="scientific">Durusdinium trenchii</name>
    <dbReference type="NCBI Taxonomy" id="1381693"/>
    <lineage>
        <taxon>Eukaryota</taxon>
        <taxon>Sar</taxon>
        <taxon>Alveolata</taxon>
        <taxon>Dinophyceae</taxon>
        <taxon>Suessiales</taxon>
        <taxon>Symbiodiniaceae</taxon>
        <taxon>Durusdinium</taxon>
    </lineage>
</organism>
<evidence type="ECO:0000259" key="2">
    <source>
        <dbReference type="Pfam" id="PF01593"/>
    </source>
</evidence>
<gene>
    <name evidence="3" type="ORF">SCF082_LOCUS27492</name>
</gene>
<dbReference type="PANTHER" id="PTHR10742:SF410">
    <property type="entry name" value="LYSINE-SPECIFIC HISTONE DEMETHYLASE 2"/>
    <property type="match status" value="1"/>
</dbReference>
<dbReference type="InterPro" id="IPR036188">
    <property type="entry name" value="FAD/NAD-bd_sf"/>
</dbReference>
<dbReference type="InterPro" id="IPR050281">
    <property type="entry name" value="Flavin_monoamine_oxidase"/>
</dbReference>
<evidence type="ECO:0000256" key="1">
    <source>
        <dbReference type="SAM" id="SignalP"/>
    </source>
</evidence>
<evidence type="ECO:0000313" key="4">
    <source>
        <dbReference type="Proteomes" id="UP001642464"/>
    </source>
</evidence>
<dbReference type="PANTHER" id="PTHR10742">
    <property type="entry name" value="FLAVIN MONOAMINE OXIDASE"/>
    <property type="match status" value="1"/>
</dbReference>
<dbReference type="InterPro" id="IPR002937">
    <property type="entry name" value="Amino_oxidase"/>
</dbReference>
<feature type="domain" description="Amine oxidase" evidence="2">
    <location>
        <begin position="344"/>
        <end position="381"/>
    </location>
</feature>
<protein>
    <submittedName>
        <fullName evidence="3">Polyamine oxidase 3 (AtPAO3)</fullName>
    </submittedName>
</protein>
<accession>A0ABP0MDT1</accession>
<feature type="non-terminal residue" evidence="3">
    <location>
        <position position="662"/>
    </location>
</feature>
<evidence type="ECO:0000313" key="3">
    <source>
        <dbReference type="EMBL" id="CAK9049634.1"/>
    </source>
</evidence>
<dbReference type="SUPFAM" id="SSF51905">
    <property type="entry name" value="FAD/NAD(P)-binding domain"/>
    <property type="match status" value="1"/>
</dbReference>
<keyword evidence="1" id="KW-0732">Signal</keyword>
<keyword evidence="4" id="KW-1185">Reference proteome</keyword>
<name>A0ABP0MDT1_9DINO</name>
<feature type="domain" description="Amine oxidase" evidence="2">
    <location>
        <begin position="26"/>
        <end position="312"/>
    </location>
</feature>
<dbReference type="Gene3D" id="3.50.50.60">
    <property type="entry name" value="FAD/NAD(P)-binding domain"/>
    <property type="match status" value="1"/>
</dbReference>
<reference evidence="3 4" key="1">
    <citation type="submission" date="2024-02" db="EMBL/GenBank/DDBJ databases">
        <authorList>
            <person name="Chen Y."/>
            <person name="Shah S."/>
            <person name="Dougan E. K."/>
            <person name="Thang M."/>
            <person name="Chan C."/>
        </authorList>
    </citation>
    <scope>NUCLEOTIDE SEQUENCE [LARGE SCALE GENOMIC DNA]</scope>
</reference>
<feature type="signal peptide" evidence="1">
    <location>
        <begin position="1"/>
        <end position="16"/>
    </location>
</feature>
<dbReference type="EMBL" id="CAXAMM010021258">
    <property type="protein sequence ID" value="CAK9049634.1"/>
    <property type="molecule type" value="Genomic_DNA"/>
</dbReference>
<dbReference type="Pfam" id="PF01593">
    <property type="entry name" value="Amino_oxidase"/>
    <property type="match status" value="2"/>
</dbReference>
<sequence length="662" mass="72136">MGQQLVLASVLMTASALDVIVVGAGMGGLSAAKKLQDNGHSVTLLEGRDRIGGRTWTSHELGFPTDLGASWIHGAGPQNPLTPFLAEFGIATVSDADGQKCRYDTDGYKYSPSEVSSWEDYCWDADESAAVPTTGTLEAALRSYDPTFFNTVEGEMCLAGWDFNEGSALDLVSAANIAQSEVTNAAGPGPELLIFDGYNTLTDNLTAQFQAAGGTVVTSATVTQVNYCMGFSQGGERPSCNASVKTVQTGGSTMADYTADAVVVAVPLGVLQANAVTFSPSLPASYTAAIARMQFGVVNKAVAVFDTDFWSAGCNNELMLAINKQNAGIDSRGMFPYFMNTNRNWKGTNALQLGGEHTSPVWAATVHGAYQSGQRAADDMLNGGIDALNPILEVAWGRKDDNRAMPKKCKHTEPSQRVVHNRFNWLQTVSLKVKLAEDDMFQEYLELKLLNEVPNPKGDSEWKPAAHAAVHLNPHIPWVDAERREKLAQQFSFKHQQDESAQAEAEDFAKDVEEDLNPKSGWARLKGKFQEIREGKQTESHALICKQIGWDVDSIEESNARVLGFKEYAVLDDQAEEENATFLKDQVMDLESAEESEWNTTLLQFNRGFTWPQRGVASSGIDKHADYAAKLEDNLEVEKTDYSSTMLFLGSEWGEPRNLGSL</sequence>
<comment type="caution">
    <text evidence="3">The sequence shown here is derived from an EMBL/GenBank/DDBJ whole genome shotgun (WGS) entry which is preliminary data.</text>
</comment>
<dbReference type="Proteomes" id="UP001642464">
    <property type="component" value="Unassembled WGS sequence"/>
</dbReference>
<feature type="chain" id="PRO_5045476651" evidence="1">
    <location>
        <begin position="17"/>
        <end position="662"/>
    </location>
</feature>
<proteinExistence type="predicted"/>